<dbReference type="InterPro" id="IPR001138">
    <property type="entry name" value="Zn2Cys6_DnaBD"/>
</dbReference>
<sequence>MLEGRGRSMKSRTGCETCRQRKLKCDERKPKCNRCRKAGRNCIQGSIFRHQDKLVKTDNRSGINPHYSPTLNGIDRGSDRQEKIFTFVYVNDPNLDEAADPESPQSRPPLSPPIIPVVTGHSPNHAVPLSPSHLHLPASSPSNHEPVTSPETAVSDVVSEPTDHFPADFDTPQQPVNLHIANHSGTIVLGSPFEGGHDIQVERTRVDTADSVLSIQLIWYFKEGPGKWMDLYDVTAYFTFYVPRLAATRPLLRSACCALASKHIRRLLESRQPAWNTPLPHLQSVFWKTSLTTRNWNYESAAYYDDAIRRLNDEITKVSDVGNTLVERSHRSEEALAAIAILCVYELLDAPGPEWSAHLSALPLLKTAPAQILDTISPQPPPRGLSTRSIFWNFVRQDYLYAFIHETHTRLDPNDPYLWRESGLIVEVNGFPQLRCATDTSTNIWFQTDEDLVSHTLFWILGRIVNFIADMGDFNIDGSTPQHDRPSENELRSQWKDLDMALHRWSMGLPSSLSSFVRTPPIGSGVDAAFPTCPHSFDRITYTIPTCGSTMQNYHMARILLLMNKPPERRVPRVNFTERLDSYRRIQEEAAHHSREICGISLSSPTESVRIQSVQPLFVAGQCLSGLEERDMVVNLLRGIEEDLGWATGYRIQKLIAQWEASPRTKP</sequence>
<proteinExistence type="predicted"/>
<dbReference type="Pfam" id="PF11951">
    <property type="entry name" value="Fungal_trans_2"/>
    <property type="match status" value="1"/>
</dbReference>
<dbReference type="RefSeq" id="XP_033388832.1">
    <property type="nucleotide sequence ID" value="XM_033530720.1"/>
</dbReference>
<dbReference type="GO" id="GO:0000976">
    <property type="term" value="F:transcription cis-regulatory region binding"/>
    <property type="evidence" value="ECO:0007669"/>
    <property type="project" value="TreeGrafter"/>
</dbReference>
<evidence type="ECO:0000259" key="4">
    <source>
        <dbReference type="PROSITE" id="PS50048"/>
    </source>
</evidence>
<dbReference type="CDD" id="cd00067">
    <property type="entry name" value="GAL4"/>
    <property type="match status" value="1"/>
</dbReference>
<dbReference type="GO" id="GO:0008270">
    <property type="term" value="F:zinc ion binding"/>
    <property type="evidence" value="ECO:0007669"/>
    <property type="project" value="InterPro"/>
</dbReference>
<dbReference type="PANTHER" id="PTHR37534:SF9">
    <property type="entry name" value="ZN(II)2CYS6 TRANSCRIPTION FACTOR (EUROFUNG)"/>
    <property type="match status" value="1"/>
</dbReference>
<feature type="compositionally biased region" description="Polar residues" evidence="3">
    <location>
        <begin position="143"/>
        <end position="152"/>
    </location>
</feature>
<dbReference type="SMART" id="SM00066">
    <property type="entry name" value="GAL4"/>
    <property type="match status" value="1"/>
</dbReference>
<dbReference type="Proteomes" id="UP000799778">
    <property type="component" value="Unassembled WGS sequence"/>
</dbReference>
<feature type="domain" description="Zn(2)-C6 fungal-type" evidence="4">
    <location>
        <begin position="14"/>
        <end position="44"/>
    </location>
</feature>
<reference evidence="5" key="1">
    <citation type="journal article" date="2020" name="Stud. Mycol.">
        <title>101 Dothideomycetes genomes: a test case for predicting lifestyles and emergence of pathogens.</title>
        <authorList>
            <person name="Haridas S."/>
            <person name="Albert R."/>
            <person name="Binder M."/>
            <person name="Bloem J."/>
            <person name="Labutti K."/>
            <person name="Salamov A."/>
            <person name="Andreopoulos B."/>
            <person name="Baker S."/>
            <person name="Barry K."/>
            <person name="Bills G."/>
            <person name="Bluhm B."/>
            <person name="Cannon C."/>
            <person name="Castanera R."/>
            <person name="Culley D."/>
            <person name="Daum C."/>
            <person name="Ezra D."/>
            <person name="Gonzalez J."/>
            <person name="Henrissat B."/>
            <person name="Kuo A."/>
            <person name="Liang C."/>
            <person name="Lipzen A."/>
            <person name="Lutzoni F."/>
            <person name="Magnuson J."/>
            <person name="Mondo S."/>
            <person name="Nolan M."/>
            <person name="Ohm R."/>
            <person name="Pangilinan J."/>
            <person name="Park H.-J."/>
            <person name="Ramirez L."/>
            <person name="Alfaro M."/>
            <person name="Sun H."/>
            <person name="Tritt A."/>
            <person name="Yoshinaga Y."/>
            <person name="Zwiers L.-H."/>
            <person name="Turgeon B."/>
            <person name="Goodwin S."/>
            <person name="Spatafora J."/>
            <person name="Crous P."/>
            <person name="Grigoriev I."/>
        </authorList>
    </citation>
    <scope>NUCLEOTIDE SEQUENCE</scope>
    <source>
        <strain evidence="5">CBS 175.79</strain>
    </source>
</reference>
<accession>A0A6A5Y5K9</accession>
<protein>
    <recommendedName>
        <fullName evidence="4">Zn(2)-C6 fungal-type domain-containing protein</fullName>
    </recommendedName>
</protein>
<dbReference type="GeneID" id="54288117"/>
<comment type="subcellular location">
    <subcellularLocation>
        <location evidence="1">Nucleus</location>
    </subcellularLocation>
</comment>
<feature type="compositionally biased region" description="Pro residues" evidence="3">
    <location>
        <begin position="106"/>
        <end position="115"/>
    </location>
</feature>
<gene>
    <name evidence="5" type="ORF">BU24DRAFT_445705</name>
</gene>
<dbReference type="PROSITE" id="PS50048">
    <property type="entry name" value="ZN2_CY6_FUNGAL_2"/>
    <property type="match status" value="1"/>
</dbReference>
<evidence type="ECO:0000313" key="6">
    <source>
        <dbReference type="Proteomes" id="UP000799778"/>
    </source>
</evidence>
<feature type="region of interest" description="Disordered" evidence="3">
    <location>
        <begin position="95"/>
        <end position="172"/>
    </location>
</feature>
<name>A0A6A5Y5K9_9PLEO</name>
<dbReference type="PROSITE" id="PS00463">
    <property type="entry name" value="ZN2_CY6_FUNGAL_1"/>
    <property type="match status" value="1"/>
</dbReference>
<organism evidence="5 6">
    <name type="scientific">Aaosphaeria arxii CBS 175.79</name>
    <dbReference type="NCBI Taxonomy" id="1450172"/>
    <lineage>
        <taxon>Eukaryota</taxon>
        <taxon>Fungi</taxon>
        <taxon>Dikarya</taxon>
        <taxon>Ascomycota</taxon>
        <taxon>Pezizomycotina</taxon>
        <taxon>Dothideomycetes</taxon>
        <taxon>Pleosporomycetidae</taxon>
        <taxon>Pleosporales</taxon>
        <taxon>Pleosporales incertae sedis</taxon>
        <taxon>Aaosphaeria</taxon>
    </lineage>
</organism>
<dbReference type="InterPro" id="IPR036864">
    <property type="entry name" value="Zn2-C6_fun-type_DNA-bd_sf"/>
</dbReference>
<dbReference type="EMBL" id="ML978066">
    <property type="protein sequence ID" value="KAF2020493.1"/>
    <property type="molecule type" value="Genomic_DNA"/>
</dbReference>
<dbReference type="AlphaFoldDB" id="A0A6A5Y5K9"/>
<dbReference type="SUPFAM" id="SSF57701">
    <property type="entry name" value="Zn2/Cys6 DNA-binding domain"/>
    <property type="match status" value="1"/>
</dbReference>
<dbReference type="GO" id="GO:0000981">
    <property type="term" value="F:DNA-binding transcription factor activity, RNA polymerase II-specific"/>
    <property type="evidence" value="ECO:0007669"/>
    <property type="project" value="InterPro"/>
</dbReference>
<keyword evidence="2" id="KW-0539">Nucleus</keyword>
<dbReference type="InterPro" id="IPR021858">
    <property type="entry name" value="Fun_TF"/>
</dbReference>
<dbReference type="Gene3D" id="4.10.240.10">
    <property type="entry name" value="Zn(2)-C6 fungal-type DNA-binding domain"/>
    <property type="match status" value="1"/>
</dbReference>
<evidence type="ECO:0000256" key="1">
    <source>
        <dbReference type="ARBA" id="ARBA00004123"/>
    </source>
</evidence>
<feature type="compositionally biased region" description="Low complexity" evidence="3">
    <location>
        <begin position="125"/>
        <end position="142"/>
    </location>
</feature>
<dbReference type="OrthoDB" id="5418899at2759"/>
<dbReference type="PANTHER" id="PTHR37534">
    <property type="entry name" value="TRANSCRIPTIONAL ACTIVATOR PROTEIN UGA3"/>
    <property type="match status" value="1"/>
</dbReference>
<dbReference type="Pfam" id="PF00172">
    <property type="entry name" value="Zn_clus"/>
    <property type="match status" value="1"/>
</dbReference>
<evidence type="ECO:0000256" key="3">
    <source>
        <dbReference type="SAM" id="MobiDB-lite"/>
    </source>
</evidence>
<evidence type="ECO:0000313" key="5">
    <source>
        <dbReference type="EMBL" id="KAF2020493.1"/>
    </source>
</evidence>
<evidence type="ECO:0000256" key="2">
    <source>
        <dbReference type="ARBA" id="ARBA00023242"/>
    </source>
</evidence>
<dbReference type="GO" id="GO:0045944">
    <property type="term" value="P:positive regulation of transcription by RNA polymerase II"/>
    <property type="evidence" value="ECO:0007669"/>
    <property type="project" value="TreeGrafter"/>
</dbReference>
<keyword evidence="6" id="KW-1185">Reference proteome</keyword>
<dbReference type="GO" id="GO:0005634">
    <property type="term" value="C:nucleus"/>
    <property type="evidence" value="ECO:0007669"/>
    <property type="project" value="UniProtKB-SubCell"/>
</dbReference>